<reference evidence="3 4" key="1">
    <citation type="journal article" date="2021" name="BMC Genomics">
        <title>Telomere-to-telomere genome assembly of asparaginase-producing Trichoderma simmonsii.</title>
        <authorList>
            <person name="Chung D."/>
            <person name="Kwon Y.M."/>
            <person name="Yang Y."/>
        </authorList>
    </citation>
    <scope>NUCLEOTIDE SEQUENCE [LARGE SCALE GENOMIC DNA]</scope>
    <source>
        <strain evidence="3 4">GH-Sj1</strain>
    </source>
</reference>
<keyword evidence="4" id="KW-1185">Reference proteome</keyword>
<sequence length="750" mass="86674">MDITGLAIGIVDLYTTCRDCYNFFTTVRAAEAESSAHLRELEIQQSILKAWGFYWQIQNEGGSEPEHSNPTRQKRTKLHEYLLSNRFKAEGVFKTLSALADTLSDQDKLTKRYGIRLQSAQVIQDGSQLMNNLQLVISGTTTEDARPVISEVRSRLSLLNKFKWSLKDKDNFKKLIADLRSHSDSLYRLCPENAFESMNIYLTMECLAREESPTRLKWTSSLATQLAEGDEQSSVREGYELLASAATLKASVNQNRDRMHADDSTLTSVEEEQREMRYLGKGLALFEGQVVYVEMRDYRGPPLELTPEQRQRLKRRRNRARFFPSFPMNNTMNSHYGRVDIDQTHQQYDSDESESDEEIEAVRPADPKLRTLIKNFVNTFQGANNMKSVYGLDIAGMIDHTEGEHKGHCSILYRLPGTIGVQSRDRPAENLKLRAPVSLESLLGTKRQQGIRSTLGARFELARKLVHAVCLLHSSGWLHKNIRADSVMFFPEHANALQEDRYEVQFEIDVSKPILMGYIFSRPDDIIIRPTSSATEQPSENKPSGRELVSVSNTWRDPVDERAELKRRTGTLRDDTIYGRDMPRRVPVKEQTKETNISGFTLDYYQHPAKHADPKRLYRHAYDVYSLGILLLEVGLWEKLKNYEDTRSEYNRRGHYEEVRIVRRRVMDSDEDDYNKRRHISPDYDEEDHYERRRWICREYLDRLRWACGDKYADVVLSCLMINSSDDEVAKASERELCARIVADLEGCQA</sequence>
<proteinExistence type="predicted"/>
<feature type="region of interest" description="Disordered" evidence="1">
    <location>
        <begin position="532"/>
        <end position="553"/>
    </location>
</feature>
<dbReference type="Proteomes" id="UP000826661">
    <property type="component" value="Chromosome IV"/>
</dbReference>
<evidence type="ECO:0000313" key="3">
    <source>
        <dbReference type="EMBL" id="QYT01724.1"/>
    </source>
</evidence>
<organism evidence="3 4">
    <name type="scientific">Trichoderma simmonsii</name>
    <dbReference type="NCBI Taxonomy" id="1491479"/>
    <lineage>
        <taxon>Eukaryota</taxon>
        <taxon>Fungi</taxon>
        <taxon>Dikarya</taxon>
        <taxon>Ascomycota</taxon>
        <taxon>Pezizomycotina</taxon>
        <taxon>Sordariomycetes</taxon>
        <taxon>Hypocreomycetidae</taxon>
        <taxon>Hypocreales</taxon>
        <taxon>Hypocreaceae</taxon>
        <taxon>Trichoderma</taxon>
    </lineage>
</organism>
<dbReference type="Gene3D" id="1.10.510.10">
    <property type="entry name" value="Transferase(Phosphotransferase) domain 1"/>
    <property type="match status" value="1"/>
</dbReference>
<dbReference type="SUPFAM" id="SSF56112">
    <property type="entry name" value="Protein kinase-like (PK-like)"/>
    <property type="match status" value="1"/>
</dbReference>
<dbReference type="InterPro" id="IPR011009">
    <property type="entry name" value="Kinase-like_dom_sf"/>
</dbReference>
<dbReference type="InterPro" id="IPR029498">
    <property type="entry name" value="HeLo_dom"/>
</dbReference>
<dbReference type="PANTHER" id="PTHR37542">
    <property type="entry name" value="HELO DOMAIN-CONTAINING PROTEIN-RELATED"/>
    <property type="match status" value="1"/>
</dbReference>
<dbReference type="Gene3D" id="1.20.120.1020">
    <property type="entry name" value="Prion-inhibition and propagation, HeLo domain"/>
    <property type="match status" value="1"/>
</dbReference>
<feature type="compositionally biased region" description="Polar residues" evidence="1">
    <location>
        <begin position="532"/>
        <end position="542"/>
    </location>
</feature>
<evidence type="ECO:0000259" key="2">
    <source>
        <dbReference type="Pfam" id="PF14479"/>
    </source>
</evidence>
<protein>
    <submittedName>
        <fullName evidence="3">HeLo domain-containing protein</fullName>
    </submittedName>
</protein>
<dbReference type="PANTHER" id="PTHR37542:SF3">
    <property type="entry name" value="PRION-INHIBITION AND PROPAGATION HELO DOMAIN-CONTAINING PROTEIN"/>
    <property type="match status" value="1"/>
</dbReference>
<feature type="domain" description="Prion-inhibition and propagation HeLo" evidence="2">
    <location>
        <begin position="5"/>
        <end position="200"/>
    </location>
</feature>
<evidence type="ECO:0000313" key="4">
    <source>
        <dbReference type="Proteomes" id="UP000826661"/>
    </source>
</evidence>
<dbReference type="Pfam" id="PF14479">
    <property type="entry name" value="HeLo"/>
    <property type="match status" value="1"/>
</dbReference>
<dbReference type="InterPro" id="IPR038305">
    <property type="entry name" value="HeLo_sf"/>
</dbReference>
<gene>
    <name evidence="3" type="ORF">H0G86_008749</name>
</gene>
<dbReference type="EMBL" id="CP075867">
    <property type="protein sequence ID" value="QYT01724.1"/>
    <property type="molecule type" value="Genomic_DNA"/>
</dbReference>
<dbReference type="AlphaFoldDB" id="A0A8G0LG64"/>
<evidence type="ECO:0000256" key="1">
    <source>
        <dbReference type="SAM" id="MobiDB-lite"/>
    </source>
</evidence>
<name>A0A8G0LG64_9HYPO</name>
<accession>A0A8G0LG64</accession>